<reference evidence="3" key="1">
    <citation type="submission" date="2016-07" db="EMBL/GenBank/DDBJ databases">
        <title>Sequence Frankia sp. strain CcI1.17.</title>
        <authorList>
            <person name="Ghodhbane-Gtari F."/>
            <person name="Swanson E."/>
            <person name="Gueddou A."/>
            <person name="Morris K."/>
            <person name="Hezbri K."/>
            <person name="Ktari A."/>
            <person name="Nouioui I."/>
            <person name="Abebe-Akele F."/>
            <person name="Simpson S."/>
            <person name="Thomas K."/>
            <person name="Gtari M."/>
            <person name="Tisa L.S."/>
            <person name="Hurst S."/>
        </authorList>
    </citation>
    <scope>NUCLEOTIDE SEQUENCE [LARGE SCALE GENOMIC DNA]</scope>
    <source>
        <strain evidence="3">Cc1.17</strain>
    </source>
</reference>
<dbReference type="PANTHER" id="PTHR36221">
    <property type="entry name" value="DUF742 DOMAIN-CONTAINING PROTEIN"/>
    <property type="match status" value="1"/>
</dbReference>
<comment type="caution">
    <text evidence="2">The sequence shown here is derived from an EMBL/GenBank/DDBJ whole genome shotgun (WGS) entry which is preliminary data.</text>
</comment>
<proteinExistence type="predicted"/>
<dbReference type="PANTHER" id="PTHR36221:SF1">
    <property type="entry name" value="DUF742 DOMAIN-CONTAINING PROTEIN"/>
    <property type="match status" value="1"/>
</dbReference>
<gene>
    <name evidence="2" type="ORF">CC117_24200</name>
</gene>
<organism evidence="2 3">
    <name type="scientific">Parafrankia colletiae</name>
    <dbReference type="NCBI Taxonomy" id="573497"/>
    <lineage>
        <taxon>Bacteria</taxon>
        <taxon>Bacillati</taxon>
        <taxon>Actinomycetota</taxon>
        <taxon>Actinomycetes</taxon>
        <taxon>Frankiales</taxon>
        <taxon>Frankiaceae</taxon>
        <taxon>Parafrankia</taxon>
    </lineage>
</organism>
<accession>A0A1S1QI47</accession>
<feature type="compositionally biased region" description="Basic and acidic residues" evidence="1">
    <location>
        <begin position="10"/>
        <end position="26"/>
    </location>
</feature>
<dbReference type="Proteomes" id="UP000179627">
    <property type="component" value="Unassembled WGS sequence"/>
</dbReference>
<dbReference type="EMBL" id="MBLM01000136">
    <property type="protein sequence ID" value="OHV32925.1"/>
    <property type="molecule type" value="Genomic_DNA"/>
</dbReference>
<sequence length="139" mass="15685">MSEDAAQSTPEKRESQERQEKQEKPGPRSRRIRPYALTGGRTRARHHLLMETMVSVPRYDPTLSETLMPESRALYERARSQLSIAELSAMLAIPLGVVRVLISDLAAQGAVLLHPTAHTYHHDRTVLERILSGLRELPV</sequence>
<name>A0A1S1QI47_9ACTN</name>
<evidence type="ECO:0000256" key="1">
    <source>
        <dbReference type="SAM" id="MobiDB-lite"/>
    </source>
</evidence>
<dbReference type="InterPro" id="IPR007995">
    <property type="entry name" value="DUF742"/>
</dbReference>
<evidence type="ECO:0000313" key="2">
    <source>
        <dbReference type="EMBL" id="OHV32925.1"/>
    </source>
</evidence>
<feature type="region of interest" description="Disordered" evidence="1">
    <location>
        <begin position="1"/>
        <end position="37"/>
    </location>
</feature>
<evidence type="ECO:0008006" key="4">
    <source>
        <dbReference type="Google" id="ProtNLM"/>
    </source>
</evidence>
<dbReference type="AlphaFoldDB" id="A0A1S1QI47"/>
<evidence type="ECO:0000313" key="3">
    <source>
        <dbReference type="Proteomes" id="UP000179627"/>
    </source>
</evidence>
<dbReference type="Pfam" id="PF05331">
    <property type="entry name" value="DUF742"/>
    <property type="match status" value="1"/>
</dbReference>
<keyword evidence="3" id="KW-1185">Reference proteome</keyword>
<protein>
    <recommendedName>
        <fullName evidence="4">DUF742 domain-containing protein</fullName>
    </recommendedName>
</protein>